<dbReference type="Pfam" id="PF12223">
    <property type="entry name" value="DUF3602"/>
    <property type="match status" value="1"/>
</dbReference>
<dbReference type="Proteomes" id="UP001172684">
    <property type="component" value="Unassembled WGS sequence"/>
</dbReference>
<proteinExistence type="predicted"/>
<evidence type="ECO:0000313" key="3">
    <source>
        <dbReference type="Proteomes" id="UP001172684"/>
    </source>
</evidence>
<sequence length="144" mass="15592">MSPSPTPAAVQGYILVPGIAIRPSSAQLDSNIGKPRRESFTTPEDLVTPTLKSDHYTTGRGGTGNIAKNDPQHPELARAAQDVEAPVQREPEGVFHYGRGGAANVTKPSEEQRRSREAQREKSPEEGKGLMEKGKEFFGKLGKK</sequence>
<dbReference type="InterPro" id="IPR022024">
    <property type="entry name" value="DUF3602"/>
</dbReference>
<evidence type="ECO:0000256" key="1">
    <source>
        <dbReference type="SAM" id="MobiDB-lite"/>
    </source>
</evidence>
<reference evidence="2" key="1">
    <citation type="submission" date="2022-10" db="EMBL/GenBank/DDBJ databases">
        <title>Culturing micro-colonial fungi from biological soil crusts in the Mojave desert and describing Neophaeococcomyces mojavensis, and introducing the new genera and species Taxawa tesnikishii.</title>
        <authorList>
            <person name="Kurbessoian T."/>
            <person name="Stajich J.E."/>
        </authorList>
    </citation>
    <scope>NUCLEOTIDE SEQUENCE</scope>
    <source>
        <strain evidence="2">TK_1</strain>
    </source>
</reference>
<dbReference type="PANTHER" id="PTHR34693:SF1">
    <property type="entry name" value="PROTEIN PAR32"/>
    <property type="match status" value="1"/>
</dbReference>
<accession>A0ABQ9NUC6</accession>
<gene>
    <name evidence="2" type="ORF">H2201_005603</name>
</gene>
<protein>
    <submittedName>
        <fullName evidence="2">Uncharacterized protein</fullName>
    </submittedName>
</protein>
<dbReference type="EMBL" id="JAPDRL010000043">
    <property type="protein sequence ID" value="KAJ9663395.1"/>
    <property type="molecule type" value="Genomic_DNA"/>
</dbReference>
<feature type="region of interest" description="Disordered" evidence="1">
    <location>
        <begin position="27"/>
        <end position="144"/>
    </location>
</feature>
<feature type="compositionally biased region" description="Basic and acidic residues" evidence="1">
    <location>
        <begin position="108"/>
        <end position="138"/>
    </location>
</feature>
<organism evidence="2 3">
    <name type="scientific">Coniosporium apollinis</name>
    <dbReference type="NCBI Taxonomy" id="61459"/>
    <lineage>
        <taxon>Eukaryota</taxon>
        <taxon>Fungi</taxon>
        <taxon>Dikarya</taxon>
        <taxon>Ascomycota</taxon>
        <taxon>Pezizomycotina</taxon>
        <taxon>Dothideomycetes</taxon>
        <taxon>Dothideomycetes incertae sedis</taxon>
        <taxon>Coniosporium</taxon>
    </lineage>
</organism>
<dbReference type="PANTHER" id="PTHR34693">
    <property type="entry name" value="PROTEIN PAR32"/>
    <property type="match status" value="1"/>
</dbReference>
<name>A0ABQ9NUC6_9PEZI</name>
<dbReference type="InterPro" id="IPR053203">
    <property type="entry name" value="Cisplatin_resist-associated"/>
</dbReference>
<keyword evidence="3" id="KW-1185">Reference proteome</keyword>
<comment type="caution">
    <text evidence="2">The sequence shown here is derived from an EMBL/GenBank/DDBJ whole genome shotgun (WGS) entry which is preliminary data.</text>
</comment>
<evidence type="ECO:0000313" key="2">
    <source>
        <dbReference type="EMBL" id="KAJ9663395.1"/>
    </source>
</evidence>